<feature type="domain" description="Cadherin" evidence="15">
    <location>
        <begin position="92"/>
        <end position="206"/>
    </location>
</feature>
<comment type="subcellular location">
    <subcellularLocation>
        <location evidence="1">Cell junction</location>
        <location evidence="1">Desmosome</location>
    </subcellularLocation>
    <subcellularLocation>
        <location evidence="13">Cell membrane</location>
        <topology evidence="13">Single-pass type I membrane protein</topology>
    </subcellularLocation>
</comment>
<dbReference type="InterPro" id="IPR027397">
    <property type="entry name" value="Catenin-bd_sf"/>
</dbReference>
<dbReference type="Pfam" id="PF01049">
    <property type="entry name" value="CADH_Y-type_LIR"/>
    <property type="match status" value="1"/>
</dbReference>
<evidence type="ECO:0000256" key="6">
    <source>
        <dbReference type="ARBA" id="ARBA00022837"/>
    </source>
</evidence>
<dbReference type="SMART" id="SM00112">
    <property type="entry name" value="CA"/>
    <property type="match status" value="3"/>
</dbReference>
<dbReference type="FunFam" id="2.60.40.60:FF:000083">
    <property type="entry name" value="Desmoglein 1"/>
    <property type="match status" value="1"/>
</dbReference>
<protein>
    <submittedName>
        <fullName evidence="16">Desmoglein-2</fullName>
    </submittedName>
</protein>
<keyword evidence="7 13" id="KW-0130">Cell adhesion</keyword>
<evidence type="ECO:0000259" key="15">
    <source>
        <dbReference type="PROSITE" id="PS50268"/>
    </source>
</evidence>
<dbReference type="Proteomes" id="UP000281406">
    <property type="component" value="Unassembled WGS sequence"/>
</dbReference>
<reference evidence="16 17" key="1">
    <citation type="submission" date="2018-10" db="EMBL/GenBank/DDBJ databases">
        <title>Genome assembly for a Yunnan-Guizhou Plateau 3E fish, Anabarilius grahami (Regan), and its evolutionary and genetic applications.</title>
        <authorList>
            <person name="Jiang W."/>
        </authorList>
    </citation>
    <scope>NUCLEOTIDE SEQUENCE [LARGE SCALE GENOMIC DNA]</scope>
    <source>
        <strain evidence="16">AG-KIZ</strain>
        <tissue evidence="16">Muscle</tissue>
    </source>
</reference>
<keyword evidence="5" id="KW-0677">Repeat</keyword>
<dbReference type="InterPro" id="IPR009122">
    <property type="entry name" value="Desmosomal_cadherin"/>
</dbReference>
<sequence>MKITATDADQEGTLNTKISYSIAQESHTGMFYINRETGQIFVMHNQLDREKKDTYTLIIKATDMNGAANGFTGTGTAVIKILDVNDNIPTLEKNFYECRVEENTKNVEVVRIKAIDADLTYSENWLAVFTIVSGNEAGYFSITTDNKTNEGIIILHKELDFEELKEVRLQVSVSNKAEYHSSVVITESKTYTVRVSVINQPEGPRFKPAVKVITISEESTTIDLRKVITNYAAIDSDTLLIANNVRYAKGKDVDNWLIIDERTADIRLNKIPDYESKFLINNTYYAHIICITNETPAKTATGTIAIQVKDFNDHCPVLIHQSQRLCYEEHVVYVTAVDKDHFPNGAPFVFNVDDKRTKESWRVEHLNVVPLLLLFCLCGGAGAAAGFKTIPFDAKEHLIAYNTEGQGEDKGIPLLQVSKEHDDSKLSYVDALRAAQRRSDAVKDGAERAKGSHWSSIYQYDQHDDAYHHHKSQTDGMYMHAKRKEEHSRFDTYDGLALSDAFLGNYYSQKTGYVARKQDMGDCLKVYDYEGQESCMGSFEDICSLTHEDDNLAFLDDLGLRFKTLAEICSGSTIELQMSTTTALTSKPVLPTTHKDVDVQETVSLLNSQEKGTSSTIIHAAGGQQASSTSSTGMYVHEKVMVPNPTLLVQQPALYYAAATPIYVVETHPTLMMTPSPVLGIQENLIVEEQKSSDATLRGTAKREMQHYQSVVLVEKQPTKGSVQAQGNVSGAVQIVNTEVVQSTESHGVRRAIHPVRTVMAGGAREREVCGSLDMRVPQSL</sequence>
<comment type="function">
    <text evidence="14">A component of desmosome cell-cell junctions which are required for positive regulation of cellular adhesion. Involved in the interaction of plaque proteins and intermediate filaments mediating cell-cell adhesion.</text>
</comment>
<dbReference type="Pfam" id="PF00028">
    <property type="entry name" value="Cadherin"/>
    <property type="match status" value="2"/>
</dbReference>
<evidence type="ECO:0000256" key="12">
    <source>
        <dbReference type="PROSITE-ProRule" id="PRU00043"/>
    </source>
</evidence>
<dbReference type="InterPro" id="IPR050971">
    <property type="entry name" value="Cadherin-domain_protein"/>
</dbReference>
<evidence type="ECO:0000256" key="7">
    <source>
        <dbReference type="ARBA" id="ARBA00022889"/>
    </source>
</evidence>
<evidence type="ECO:0000256" key="9">
    <source>
        <dbReference type="ARBA" id="ARBA00022989"/>
    </source>
</evidence>
<dbReference type="AlphaFoldDB" id="A0A3N0YIF0"/>
<dbReference type="PANTHER" id="PTHR24025:SF1">
    <property type="entry name" value="DESMOGLEIN-2"/>
    <property type="match status" value="1"/>
</dbReference>
<dbReference type="InterPro" id="IPR000233">
    <property type="entry name" value="Cadherin_Y-type_LIR"/>
</dbReference>
<dbReference type="Gene3D" id="4.10.900.10">
    <property type="entry name" value="TCF3-CBD (Catenin binding domain)"/>
    <property type="match status" value="1"/>
</dbReference>
<dbReference type="FunFam" id="2.60.40.60:FF:000074">
    <property type="entry name" value="Desmoglein 4"/>
    <property type="match status" value="1"/>
</dbReference>
<evidence type="ECO:0000256" key="4">
    <source>
        <dbReference type="ARBA" id="ARBA00022723"/>
    </source>
</evidence>
<feature type="domain" description="Cadherin" evidence="15">
    <location>
        <begin position="207"/>
        <end position="318"/>
    </location>
</feature>
<dbReference type="PROSITE" id="PS50268">
    <property type="entry name" value="CADHERIN_2"/>
    <property type="match status" value="3"/>
</dbReference>
<evidence type="ECO:0000256" key="8">
    <source>
        <dbReference type="ARBA" id="ARBA00022949"/>
    </source>
</evidence>
<accession>A0A3N0YIF0</accession>
<keyword evidence="17" id="KW-1185">Reference proteome</keyword>
<organism evidence="16 17">
    <name type="scientific">Anabarilius grahami</name>
    <name type="common">Kanglang fish</name>
    <name type="synonym">Barilius grahami</name>
    <dbReference type="NCBI Taxonomy" id="495550"/>
    <lineage>
        <taxon>Eukaryota</taxon>
        <taxon>Metazoa</taxon>
        <taxon>Chordata</taxon>
        <taxon>Craniata</taxon>
        <taxon>Vertebrata</taxon>
        <taxon>Euteleostomi</taxon>
        <taxon>Actinopterygii</taxon>
        <taxon>Neopterygii</taxon>
        <taxon>Teleostei</taxon>
        <taxon>Ostariophysi</taxon>
        <taxon>Cypriniformes</taxon>
        <taxon>Xenocyprididae</taxon>
        <taxon>Xenocypridinae</taxon>
        <taxon>Xenocypridinae incertae sedis</taxon>
        <taxon>Anabarilius</taxon>
    </lineage>
</organism>
<gene>
    <name evidence="16" type="ORF">DPX16_11612</name>
</gene>
<keyword evidence="2" id="KW-1003">Cell membrane</keyword>
<evidence type="ECO:0000256" key="2">
    <source>
        <dbReference type="ARBA" id="ARBA00022475"/>
    </source>
</evidence>
<dbReference type="GO" id="GO:0045216">
    <property type="term" value="P:cell-cell junction organization"/>
    <property type="evidence" value="ECO:0007669"/>
    <property type="project" value="UniProtKB-ARBA"/>
</dbReference>
<keyword evidence="4" id="KW-0479">Metal-binding</keyword>
<comment type="caution">
    <text evidence="16">The sequence shown here is derived from an EMBL/GenBank/DDBJ whole genome shotgun (WGS) entry which is preliminary data.</text>
</comment>
<keyword evidence="6 12" id="KW-0106">Calcium</keyword>
<dbReference type="GO" id="GO:0007156">
    <property type="term" value="P:homophilic cell adhesion via plasma membrane adhesion molecules"/>
    <property type="evidence" value="ECO:0007669"/>
    <property type="project" value="InterPro"/>
</dbReference>
<dbReference type="PANTHER" id="PTHR24025">
    <property type="entry name" value="DESMOGLEIN FAMILY MEMBER"/>
    <property type="match status" value="1"/>
</dbReference>
<evidence type="ECO:0000256" key="13">
    <source>
        <dbReference type="RuleBase" id="RU003318"/>
    </source>
</evidence>
<evidence type="ECO:0000256" key="14">
    <source>
        <dbReference type="RuleBase" id="RU004358"/>
    </source>
</evidence>
<evidence type="ECO:0000313" key="16">
    <source>
        <dbReference type="EMBL" id="ROL45917.1"/>
    </source>
</evidence>
<keyword evidence="10" id="KW-0472">Membrane</keyword>
<evidence type="ECO:0000256" key="11">
    <source>
        <dbReference type="ARBA" id="ARBA00023180"/>
    </source>
</evidence>
<evidence type="ECO:0000313" key="17">
    <source>
        <dbReference type="Proteomes" id="UP000281406"/>
    </source>
</evidence>
<evidence type="ECO:0000256" key="10">
    <source>
        <dbReference type="ARBA" id="ARBA00023136"/>
    </source>
</evidence>
<dbReference type="EMBL" id="RJVU01042534">
    <property type="protein sequence ID" value="ROL45917.1"/>
    <property type="molecule type" value="Genomic_DNA"/>
</dbReference>
<dbReference type="CDD" id="cd11304">
    <property type="entry name" value="Cadherin_repeat"/>
    <property type="match status" value="3"/>
</dbReference>
<dbReference type="SUPFAM" id="SSF49313">
    <property type="entry name" value="Cadherin-like"/>
    <property type="match status" value="3"/>
</dbReference>
<evidence type="ECO:0000256" key="3">
    <source>
        <dbReference type="ARBA" id="ARBA00022692"/>
    </source>
</evidence>
<dbReference type="InterPro" id="IPR015919">
    <property type="entry name" value="Cadherin-like_sf"/>
</dbReference>
<dbReference type="GO" id="GO:0002009">
    <property type="term" value="P:morphogenesis of an epithelium"/>
    <property type="evidence" value="ECO:0007669"/>
    <property type="project" value="UniProtKB-ARBA"/>
</dbReference>
<keyword evidence="11" id="KW-0325">Glycoprotein</keyword>
<dbReference type="PRINTS" id="PR00205">
    <property type="entry name" value="CADHERIN"/>
</dbReference>
<name>A0A3N0YIF0_ANAGA</name>
<dbReference type="InterPro" id="IPR020894">
    <property type="entry name" value="Cadherin_CS"/>
</dbReference>
<dbReference type="Gene3D" id="2.60.40.60">
    <property type="entry name" value="Cadherins"/>
    <property type="match status" value="4"/>
</dbReference>
<keyword evidence="8" id="KW-0965">Cell junction</keyword>
<proteinExistence type="predicted"/>
<evidence type="ECO:0000256" key="5">
    <source>
        <dbReference type="ARBA" id="ARBA00022737"/>
    </source>
</evidence>
<dbReference type="GO" id="GO:0005509">
    <property type="term" value="F:calcium ion binding"/>
    <property type="evidence" value="ECO:0007669"/>
    <property type="project" value="UniProtKB-UniRule"/>
</dbReference>
<dbReference type="GO" id="GO:0005886">
    <property type="term" value="C:plasma membrane"/>
    <property type="evidence" value="ECO:0007669"/>
    <property type="project" value="UniProtKB-SubCell"/>
</dbReference>
<dbReference type="InterPro" id="IPR002126">
    <property type="entry name" value="Cadherin-like_dom"/>
</dbReference>
<dbReference type="FunFam" id="2.60.40.60:FF:000068">
    <property type="entry name" value="Desmoglein 1"/>
    <property type="match status" value="1"/>
</dbReference>
<dbReference type="PROSITE" id="PS00232">
    <property type="entry name" value="CADHERIN_1"/>
    <property type="match status" value="2"/>
</dbReference>
<keyword evidence="3 13" id="KW-0812">Transmembrane</keyword>
<feature type="domain" description="Cadherin" evidence="15">
    <location>
        <begin position="1"/>
        <end position="91"/>
    </location>
</feature>
<dbReference type="PRINTS" id="PR01818">
    <property type="entry name" value="DESMOCADHERN"/>
</dbReference>
<evidence type="ECO:0000256" key="1">
    <source>
        <dbReference type="ARBA" id="ARBA00004568"/>
    </source>
</evidence>
<keyword evidence="9" id="KW-1133">Transmembrane helix</keyword>
<dbReference type="GO" id="GO:0030057">
    <property type="term" value="C:desmosome"/>
    <property type="evidence" value="ECO:0007669"/>
    <property type="project" value="UniProtKB-SubCell"/>
</dbReference>
<dbReference type="OrthoDB" id="8961010at2759"/>